<dbReference type="PANTHER" id="PTHR11477:SF20">
    <property type="entry name" value="SPOC DOMAIN _ TRANSCRIPTION ELONGATION FACTOR S-II PROTEIN"/>
    <property type="match status" value="1"/>
</dbReference>
<dbReference type="SUPFAM" id="SSF46942">
    <property type="entry name" value="Elongation factor TFIIS domain 2"/>
    <property type="match status" value="1"/>
</dbReference>
<dbReference type="CDD" id="cd21538">
    <property type="entry name" value="SPOC_TFIIS"/>
    <property type="match status" value="1"/>
</dbReference>
<feature type="compositionally biased region" description="Polar residues" evidence="1">
    <location>
        <begin position="185"/>
        <end position="212"/>
    </location>
</feature>
<protein>
    <submittedName>
        <fullName evidence="3">PHD finger protein 3</fullName>
    </submittedName>
</protein>
<dbReference type="Gene3D" id="1.10.472.30">
    <property type="entry name" value="Transcription elongation factor S-II, central domain"/>
    <property type="match status" value="1"/>
</dbReference>
<dbReference type="SMART" id="SM00510">
    <property type="entry name" value="TFS2M"/>
    <property type="match status" value="1"/>
</dbReference>
<feature type="compositionally biased region" description="Polar residues" evidence="1">
    <location>
        <begin position="103"/>
        <end position="119"/>
    </location>
</feature>
<name>A0A371E4V2_MUCPR</name>
<feature type="compositionally biased region" description="Basic and acidic residues" evidence="1">
    <location>
        <begin position="213"/>
        <end position="225"/>
    </location>
</feature>
<dbReference type="InterPro" id="IPR003618">
    <property type="entry name" value="TFIIS_cen_dom"/>
</dbReference>
<feature type="compositionally biased region" description="Polar residues" evidence="1">
    <location>
        <begin position="538"/>
        <end position="547"/>
    </location>
</feature>
<dbReference type="InterPro" id="IPR012921">
    <property type="entry name" value="SPOC_C"/>
</dbReference>
<dbReference type="InterPro" id="IPR036575">
    <property type="entry name" value="TFIIS_cen_dom_sf"/>
</dbReference>
<reference evidence="3" key="1">
    <citation type="submission" date="2018-05" db="EMBL/GenBank/DDBJ databases">
        <title>Draft genome of Mucuna pruriens seed.</title>
        <authorList>
            <person name="Nnadi N.E."/>
            <person name="Vos R."/>
            <person name="Hasami M.H."/>
            <person name="Devisetty U.K."/>
            <person name="Aguiy J.C."/>
        </authorList>
    </citation>
    <scope>NUCLEOTIDE SEQUENCE [LARGE SCALE GENOMIC DNA]</scope>
    <source>
        <strain evidence="3">JCA_2017</strain>
    </source>
</reference>
<feature type="region of interest" description="Disordered" evidence="1">
    <location>
        <begin position="532"/>
        <end position="600"/>
    </location>
</feature>
<evidence type="ECO:0000259" key="2">
    <source>
        <dbReference type="PROSITE" id="PS51321"/>
    </source>
</evidence>
<dbReference type="Pfam" id="PF07744">
    <property type="entry name" value="SPOC"/>
    <property type="match status" value="1"/>
</dbReference>
<dbReference type="STRING" id="157652.A0A371E4V2"/>
<feature type="domain" description="TFIIS central" evidence="2">
    <location>
        <begin position="398"/>
        <end position="508"/>
    </location>
</feature>
<dbReference type="GO" id="GO:0005634">
    <property type="term" value="C:nucleus"/>
    <property type="evidence" value="ECO:0007669"/>
    <property type="project" value="TreeGrafter"/>
</dbReference>
<feature type="compositionally biased region" description="Polar residues" evidence="1">
    <location>
        <begin position="151"/>
        <end position="176"/>
    </location>
</feature>
<evidence type="ECO:0000313" key="3">
    <source>
        <dbReference type="EMBL" id="RDX61060.1"/>
    </source>
</evidence>
<dbReference type="GO" id="GO:0006351">
    <property type="term" value="P:DNA-templated transcription"/>
    <property type="evidence" value="ECO:0007669"/>
    <property type="project" value="InterPro"/>
</dbReference>
<dbReference type="AlphaFoldDB" id="A0A371E4V2"/>
<dbReference type="OrthoDB" id="1884872at2759"/>
<dbReference type="Proteomes" id="UP000257109">
    <property type="component" value="Unassembled WGS sequence"/>
</dbReference>
<dbReference type="EMBL" id="QJKJ01016380">
    <property type="protein sequence ID" value="RDX61060.1"/>
    <property type="molecule type" value="Genomic_DNA"/>
</dbReference>
<feature type="region of interest" description="Disordered" evidence="1">
    <location>
        <begin position="622"/>
        <end position="736"/>
    </location>
</feature>
<comment type="caution">
    <text evidence="3">The sequence shown here is derived from an EMBL/GenBank/DDBJ whole genome shotgun (WGS) entry which is preliminary data.</text>
</comment>
<feature type="non-terminal residue" evidence="3">
    <location>
        <position position="1"/>
    </location>
</feature>
<feature type="compositionally biased region" description="Basic and acidic residues" evidence="1">
    <location>
        <begin position="707"/>
        <end position="722"/>
    </location>
</feature>
<organism evidence="3 4">
    <name type="scientific">Mucuna pruriens</name>
    <name type="common">Velvet bean</name>
    <name type="synonym">Dolichos pruriens</name>
    <dbReference type="NCBI Taxonomy" id="157652"/>
    <lineage>
        <taxon>Eukaryota</taxon>
        <taxon>Viridiplantae</taxon>
        <taxon>Streptophyta</taxon>
        <taxon>Embryophyta</taxon>
        <taxon>Tracheophyta</taxon>
        <taxon>Spermatophyta</taxon>
        <taxon>Magnoliopsida</taxon>
        <taxon>eudicotyledons</taxon>
        <taxon>Gunneridae</taxon>
        <taxon>Pentapetalae</taxon>
        <taxon>rosids</taxon>
        <taxon>fabids</taxon>
        <taxon>Fabales</taxon>
        <taxon>Fabaceae</taxon>
        <taxon>Papilionoideae</taxon>
        <taxon>50 kb inversion clade</taxon>
        <taxon>NPAAA clade</taxon>
        <taxon>indigoferoid/millettioid clade</taxon>
        <taxon>Phaseoleae</taxon>
        <taxon>Mucuna</taxon>
    </lineage>
</organism>
<feature type="region of interest" description="Disordered" evidence="1">
    <location>
        <begin position="103"/>
        <end position="132"/>
    </location>
</feature>
<feature type="region of interest" description="Disordered" evidence="1">
    <location>
        <begin position="938"/>
        <end position="957"/>
    </location>
</feature>
<feature type="region of interest" description="Disordered" evidence="1">
    <location>
        <begin position="240"/>
        <end position="267"/>
    </location>
</feature>
<dbReference type="Pfam" id="PF07500">
    <property type="entry name" value="TFIIS_M"/>
    <property type="match status" value="1"/>
</dbReference>
<keyword evidence="4" id="KW-1185">Reference proteome</keyword>
<evidence type="ECO:0000256" key="1">
    <source>
        <dbReference type="SAM" id="MobiDB-lite"/>
    </source>
</evidence>
<feature type="region of interest" description="Disordered" evidence="1">
    <location>
        <begin position="150"/>
        <end position="225"/>
    </location>
</feature>
<feature type="compositionally biased region" description="Polar residues" evidence="1">
    <location>
        <begin position="573"/>
        <end position="587"/>
    </location>
</feature>
<dbReference type="PROSITE" id="PS51321">
    <property type="entry name" value="TFIIS_CENTRAL"/>
    <property type="match status" value="1"/>
</dbReference>
<dbReference type="PANTHER" id="PTHR11477">
    <property type="entry name" value="TRANSCRIPTION FACTOR S-II ZINC FINGER DOMAIN-CONTAINING PROTEIN"/>
    <property type="match status" value="1"/>
</dbReference>
<sequence length="1157" mass="127955">MSNNLVSEPIPSMQMAQLEPLMNKVDSSGRQMEMGLLGPVSSDIVSQPQVTSNEHVGLLRAVPGEPRSQGLPISRIRSGRVEAQASNPGMHQILSANKQSMQMGMFSNSSGPQQQQLTTPKRKAPMELSPSSSVTFNKRVAQMGNRPWLQQVPNASNKGSPQMQSPTNASRTQHSAAYSKRKTQLDNSSSKSGTPRSLTSKTQNTQIKQSSKVHTESSESVRSKMRESLAAALALVSQQGKPQLPNNNTLNDAANSQGKLENSSQCAGSVPASIDISMEQRQDISLSVNSSFAEADSVDHVVGEHRQNTTFNEDFPEKYDYEAGSANASNNENILSSMQILNCDKQDFQSSYTLTTDDVPFSDSFFMKDDLLQGNGLSWVLSDMVDVGNQRESQTNIEQRSEPEEMREGCTEEVLLPEPLASRIEEELFKLFGGVNKKYKEKGRSLLFNLKDRNNPELRERVMFGEIPPEQLCSMTAEELASKELSQWRIAKAEELAQMVVLPDSDVDIRRLVRKTHKGEFQVEVEHEDNVSVEEVSGGTTSVGRSQTIKKDVEGTSPSKPDVNTDADKGNLQKDNTFSITISSNDGTDPMQGLMTDDALKDPDFLPPIVSLDEFMESLHSEPPFENLPVESGKVTPTTDKDDSGVGFKSKSSDLTPNEQADVAPDKSEKFQSTCVNSDAAEEKKVNAESGAISSDTKYSENQADIKSTDGRTKERSTDDVKSASSDAELSGNQLHAEERYGNNNNRYLKAAVPTKGECLWEGMLQPNISITHSVISIFKSGEKTAAKDWPGFLEIKGRVRLDAFEKFLQELRQARSRAIMVSHFVSKEPDDQSTLREVADSYISDERVGFAEPVHGVELYFCPPHKKTVEMLSNLLPKEQIEAVNSIDYGLIGIVVWRKTNLTSSISPTTSSHHKHSSKRQYFSRRQQDINVNANSTHKAVPSTGFKTTENDDDVDVDVDDDDVPPGFGPPVARVEDDLPEFNFSGGSNPLHLVQKPMGPPGMVPLHSVNQAPPRPVEQMRELVHKYGQNKPSAPSVNWQDKFGGTIQPWNDDDDDIPEWQPQTSQNQFPPQQTMHNFHLRPHILNQSFPGSPQQPIMPTQYLQPPMNVTHGQRNFDPQWVPSPQGSNLQPRGGPPYGAPPQGTTWPQHVSRSRGY</sequence>
<feature type="compositionally biased region" description="Polar residues" evidence="1">
    <location>
        <begin position="723"/>
        <end position="734"/>
    </location>
</feature>
<evidence type="ECO:0000313" key="4">
    <source>
        <dbReference type="Proteomes" id="UP000257109"/>
    </source>
</evidence>
<feature type="region of interest" description="Disordered" evidence="1">
    <location>
        <begin position="1110"/>
        <end position="1157"/>
    </location>
</feature>
<gene>
    <name evidence="3" type="primary">PHF3</name>
    <name evidence="3" type="ORF">CR513_60744</name>
</gene>
<accession>A0A371E4V2</accession>
<feature type="compositionally biased region" description="Polar residues" evidence="1">
    <location>
        <begin position="692"/>
        <end position="706"/>
    </location>
</feature>
<proteinExistence type="predicted"/>